<feature type="region of interest" description="Disordered" evidence="1">
    <location>
        <begin position="133"/>
        <end position="155"/>
    </location>
</feature>
<keyword evidence="3" id="KW-1185">Reference proteome</keyword>
<reference evidence="2 3" key="1">
    <citation type="submission" date="2019-03" db="EMBL/GenBank/DDBJ databases">
        <title>First draft genome of Liparis tanakae, snailfish: a comprehensive survey of snailfish specific genes.</title>
        <authorList>
            <person name="Kim W."/>
            <person name="Song I."/>
            <person name="Jeong J.-H."/>
            <person name="Kim D."/>
            <person name="Kim S."/>
            <person name="Ryu S."/>
            <person name="Song J.Y."/>
            <person name="Lee S.K."/>
        </authorList>
    </citation>
    <scope>NUCLEOTIDE SEQUENCE [LARGE SCALE GENOMIC DNA]</scope>
    <source>
        <tissue evidence="2">Muscle</tissue>
    </source>
</reference>
<comment type="caution">
    <text evidence="2">The sequence shown here is derived from an EMBL/GenBank/DDBJ whole genome shotgun (WGS) entry which is preliminary data.</text>
</comment>
<dbReference type="EMBL" id="SRLO01000012">
    <property type="protein sequence ID" value="TNN87104.1"/>
    <property type="molecule type" value="Genomic_DNA"/>
</dbReference>
<organism evidence="2 3">
    <name type="scientific">Liparis tanakae</name>
    <name type="common">Tanaka's snailfish</name>
    <dbReference type="NCBI Taxonomy" id="230148"/>
    <lineage>
        <taxon>Eukaryota</taxon>
        <taxon>Metazoa</taxon>
        <taxon>Chordata</taxon>
        <taxon>Craniata</taxon>
        <taxon>Vertebrata</taxon>
        <taxon>Euteleostomi</taxon>
        <taxon>Actinopterygii</taxon>
        <taxon>Neopterygii</taxon>
        <taxon>Teleostei</taxon>
        <taxon>Neoteleostei</taxon>
        <taxon>Acanthomorphata</taxon>
        <taxon>Eupercaria</taxon>
        <taxon>Perciformes</taxon>
        <taxon>Cottioidei</taxon>
        <taxon>Cottales</taxon>
        <taxon>Liparidae</taxon>
        <taxon>Liparis</taxon>
    </lineage>
</organism>
<protein>
    <submittedName>
        <fullName evidence="2">Uncharacterized protein</fullName>
    </submittedName>
</protein>
<feature type="compositionally biased region" description="Low complexity" evidence="1">
    <location>
        <begin position="133"/>
        <end position="151"/>
    </location>
</feature>
<proteinExistence type="predicted"/>
<evidence type="ECO:0000313" key="3">
    <source>
        <dbReference type="Proteomes" id="UP000314294"/>
    </source>
</evidence>
<evidence type="ECO:0000313" key="2">
    <source>
        <dbReference type="EMBL" id="TNN87104.1"/>
    </source>
</evidence>
<evidence type="ECO:0000256" key="1">
    <source>
        <dbReference type="SAM" id="MobiDB-lite"/>
    </source>
</evidence>
<name>A0A4Z2JB87_9TELE</name>
<gene>
    <name evidence="2" type="ORF">EYF80_002859</name>
</gene>
<dbReference type="Proteomes" id="UP000314294">
    <property type="component" value="Unassembled WGS sequence"/>
</dbReference>
<accession>A0A4Z2JB87</accession>
<dbReference type="AlphaFoldDB" id="A0A4Z2JB87"/>
<sequence length="192" mass="21078">MEDNGANEKQTVAKLPNRYRSLVPAERHTSSQLLLLLLLLLLLQRHTLSRHDVLGQNKKAIHLSAAAAALQWQAVDEAFLLPPTTPTPHTLLSHFGYRHRRGDSDRFAWKKPFRFVRGGRRGGDEMQRGVHSIRISSSSSSNSSSSSSSNSIKRHSSLVAASPSSRFTHMGVEQIKAVQALAPVDAALDAAE</sequence>